<dbReference type="Gene3D" id="3.40.50.720">
    <property type="entry name" value="NAD(P)-binding Rossmann-like Domain"/>
    <property type="match status" value="1"/>
</dbReference>
<dbReference type="InterPro" id="IPR036291">
    <property type="entry name" value="NAD(P)-bd_dom_sf"/>
</dbReference>
<keyword evidence="1" id="KW-0472">Membrane</keyword>
<dbReference type="InterPro" id="IPR057326">
    <property type="entry name" value="KR_dom"/>
</dbReference>
<keyword evidence="1" id="KW-0812">Transmembrane</keyword>
<feature type="domain" description="Ketoreductase" evidence="2">
    <location>
        <begin position="12"/>
        <end position="153"/>
    </location>
</feature>
<dbReference type="PANTHER" id="PTHR48079:SF6">
    <property type="entry name" value="NAD(P)-BINDING DOMAIN-CONTAINING PROTEIN-RELATED"/>
    <property type="match status" value="1"/>
</dbReference>
<dbReference type="SMART" id="SM00822">
    <property type="entry name" value="PKS_KR"/>
    <property type="match status" value="1"/>
</dbReference>
<organism evidence="3">
    <name type="scientific">mine drainage metagenome</name>
    <dbReference type="NCBI Taxonomy" id="410659"/>
    <lineage>
        <taxon>unclassified sequences</taxon>
        <taxon>metagenomes</taxon>
        <taxon>ecological metagenomes</taxon>
    </lineage>
</organism>
<feature type="non-terminal residue" evidence="3">
    <location>
        <position position="212"/>
    </location>
</feature>
<dbReference type="Pfam" id="PF01370">
    <property type="entry name" value="Epimerase"/>
    <property type="match status" value="1"/>
</dbReference>
<comment type="caution">
    <text evidence="3">The sequence shown here is derived from an EMBL/GenBank/DDBJ whole genome shotgun (WGS) entry which is preliminary data.</text>
</comment>
<gene>
    <name evidence="3" type="ORF">B1B_13016</name>
</gene>
<dbReference type="InterPro" id="IPR001509">
    <property type="entry name" value="Epimerase_deHydtase"/>
</dbReference>
<reference evidence="3" key="2">
    <citation type="journal article" date="2014" name="ISME J.">
        <title>Microbial stratification in low pH oxic and suboxic macroscopic growths along an acid mine drainage.</title>
        <authorList>
            <person name="Mendez-Garcia C."/>
            <person name="Mesa V."/>
            <person name="Sprenger R.R."/>
            <person name="Richter M."/>
            <person name="Diez M.S."/>
            <person name="Solano J."/>
            <person name="Bargiela R."/>
            <person name="Golyshina O.V."/>
            <person name="Manteca A."/>
            <person name="Ramos J.L."/>
            <person name="Gallego J.R."/>
            <person name="Llorente I."/>
            <person name="Martins Dos Santos V.A."/>
            <person name="Jensen O.N."/>
            <person name="Pelaez A.I."/>
            <person name="Sanchez J."/>
            <person name="Ferrer M."/>
        </authorList>
    </citation>
    <scope>NUCLEOTIDE SEQUENCE</scope>
</reference>
<dbReference type="GO" id="GO:0004029">
    <property type="term" value="F:aldehyde dehydrogenase (NAD+) activity"/>
    <property type="evidence" value="ECO:0007669"/>
    <property type="project" value="TreeGrafter"/>
</dbReference>
<accession>T0ZLJ7</accession>
<sequence>MASPGGSGATPSLVLVTGGSGFVGGAVVRALLARGYSVRLLLRRQAAVDPCPGVERVAGDITDRASLERAMRGCAAAIHCAADYRLALRPAEVDRMIVVNVGGTLNVLEAARVTGVSRVVHCSTVGTLHFDRSGRVCAEADRAPSSASLAGPYKRSKWAAERLALNFTGGAPDVVVVQPSTPVGRGDSRPTPTGATIRDFLAGRIPAVIQTG</sequence>
<feature type="transmembrane region" description="Helical" evidence="1">
    <location>
        <begin position="12"/>
        <end position="32"/>
    </location>
</feature>
<name>T0ZLJ7_9ZZZZ</name>
<evidence type="ECO:0000259" key="2">
    <source>
        <dbReference type="SMART" id="SM00822"/>
    </source>
</evidence>
<protein>
    <submittedName>
        <fullName evidence="3">NAD dependent epimerase/dehydratase family protein</fullName>
    </submittedName>
</protein>
<dbReference type="PANTHER" id="PTHR48079">
    <property type="entry name" value="PROTEIN YEEZ"/>
    <property type="match status" value="1"/>
</dbReference>
<dbReference type="AlphaFoldDB" id="T0ZLJ7"/>
<keyword evidence="1" id="KW-1133">Transmembrane helix</keyword>
<dbReference type="InterPro" id="IPR051783">
    <property type="entry name" value="NAD(P)-dependent_oxidoreduct"/>
</dbReference>
<dbReference type="EMBL" id="AUZY01008563">
    <property type="protein sequence ID" value="EQD45548.1"/>
    <property type="molecule type" value="Genomic_DNA"/>
</dbReference>
<proteinExistence type="predicted"/>
<dbReference type="GO" id="GO:0005737">
    <property type="term" value="C:cytoplasm"/>
    <property type="evidence" value="ECO:0007669"/>
    <property type="project" value="TreeGrafter"/>
</dbReference>
<dbReference type="SUPFAM" id="SSF51735">
    <property type="entry name" value="NAD(P)-binding Rossmann-fold domains"/>
    <property type="match status" value="1"/>
</dbReference>
<evidence type="ECO:0000256" key="1">
    <source>
        <dbReference type="SAM" id="Phobius"/>
    </source>
</evidence>
<evidence type="ECO:0000313" key="3">
    <source>
        <dbReference type="EMBL" id="EQD45548.1"/>
    </source>
</evidence>
<reference evidence="3" key="1">
    <citation type="submission" date="2013-08" db="EMBL/GenBank/DDBJ databases">
        <authorList>
            <person name="Mendez C."/>
            <person name="Richter M."/>
            <person name="Ferrer M."/>
            <person name="Sanchez J."/>
        </authorList>
    </citation>
    <scope>NUCLEOTIDE SEQUENCE</scope>
</reference>